<proteinExistence type="predicted"/>
<dbReference type="HOGENOM" id="CLU_973420_0_0_1"/>
<dbReference type="GeneID" id="18763923"/>
<keyword evidence="3" id="KW-1185">Reference proteome</keyword>
<feature type="region of interest" description="Disordered" evidence="1">
    <location>
        <begin position="25"/>
        <end position="53"/>
    </location>
</feature>
<gene>
    <name evidence="2" type="ORF">MBM_07988</name>
</gene>
<feature type="region of interest" description="Disordered" evidence="1">
    <location>
        <begin position="98"/>
        <end position="127"/>
    </location>
</feature>
<dbReference type="EMBL" id="JH921448">
    <property type="protein sequence ID" value="EKD13787.1"/>
    <property type="molecule type" value="Genomic_DNA"/>
</dbReference>
<organism evidence="2 3">
    <name type="scientific">Marssonina brunnea f. sp. multigermtubi (strain MB_m1)</name>
    <name type="common">Marssonina leaf spot fungus</name>
    <dbReference type="NCBI Taxonomy" id="1072389"/>
    <lineage>
        <taxon>Eukaryota</taxon>
        <taxon>Fungi</taxon>
        <taxon>Dikarya</taxon>
        <taxon>Ascomycota</taxon>
        <taxon>Pezizomycotina</taxon>
        <taxon>Leotiomycetes</taxon>
        <taxon>Helotiales</taxon>
        <taxon>Drepanopezizaceae</taxon>
        <taxon>Drepanopeziza</taxon>
    </lineage>
</organism>
<evidence type="ECO:0000313" key="2">
    <source>
        <dbReference type="EMBL" id="EKD13787.1"/>
    </source>
</evidence>
<dbReference type="OrthoDB" id="10288651at2759"/>
<dbReference type="AlphaFoldDB" id="K1WN83"/>
<dbReference type="InParanoid" id="K1WN83"/>
<feature type="compositionally biased region" description="Low complexity" evidence="1">
    <location>
        <begin position="98"/>
        <end position="121"/>
    </location>
</feature>
<reference evidence="2 3" key="1">
    <citation type="journal article" date="2012" name="BMC Genomics">
        <title>Sequencing the genome of Marssonina brunnea reveals fungus-poplar co-evolution.</title>
        <authorList>
            <person name="Zhu S."/>
            <person name="Cao Y.-Z."/>
            <person name="Jiang C."/>
            <person name="Tan B.-Y."/>
            <person name="Wang Z."/>
            <person name="Feng S."/>
            <person name="Zhang L."/>
            <person name="Su X.-H."/>
            <person name="Brejova B."/>
            <person name="Vinar T."/>
            <person name="Xu M."/>
            <person name="Wang M.-X."/>
            <person name="Zhang S.-G."/>
            <person name="Huang M.-R."/>
            <person name="Wu R."/>
            <person name="Zhou Y."/>
        </authorList>
    </citation>
    <scope>NUCLEOTIDE SEQUENCE [LARGE SCALE GENOMIC DNA]</scope>
    <source>
        <strain evidence="2 3">MB_m1</strain>
    </source>
</reference>
<evidence type="ECO:0000313" key="3">
    <source>
        <dbReference type="Proteomes" id="UP000006753"/>
    </source>
</evidence>
<sequence>MSPLTPTSRAAASVMKHIERVQKARRQVRPSAPPVAATRQSTTSIPSLSPVPRIGTVSAPLPAALPQRLRADGTGSRIPGPPPSAFTRRSRHILSFPLRISPTPRPTPRTIQQTTTSTETSVPPPLKSAIRRGPTSLAAKSVHFEDPVWIKAEVRVFPREDSDFGNVPWAKTPAHFYPAGPRPHIQGVGQNITVRSPPSTRQPQFWRHSGTFFAPHKVGVCGEHGQIRPGVPTSCEFCAERYALGAFLPKVLDDINALEDYTDTELCTALYDESKAWHLCEGCEEW</sequence>
<evidence type="ECO:0000256" key="1">
    <source>
        <dbReference type="SAM" id="MobiDB-lite"/>
    </source>
</evidence>
<accession>K1WN83</accession>
<name>K1WN83_MARBU</name>
<dbReference type="KEGG" id="mbe:MBM_07988"/>
<protein>
    <submittedName>
        <fullName evidence="2">Uncharacterized protein</fullName>
    </submittedName>
</protein>
<feature type="compositionally biased region" description="Polar residues" evidence="1">
    <location>
        <begin position="38"/>
        <end position="47"/>
    </location>
</feature>
<dbReference type="Proteomes" id="UP000006753">
    <property type="component" value="Unassembled WGS sequence"/>
</dbReference>